<dbReference type="GO" id="GO:0022857">
    <property type="term" value="F:transmembrane transporter activity"/>
    <property type="evidence" value="ECO:0007669"/>
    <property type="project" value="InterPro"/>
</dbReference>
<dbReference type="EMBL" id="PJQL01000410">
    <property type="protein sequence ID" value="RCH96019.1"/>
    <property type="molecule type" value="Genomic_DNA"/>
</dbReference>
<feature type="transmembrane region" description="Helical" evidence="6">
    <location>
        <begin position="510"/>
        <end position="532"/>
    </location>
</feature>
<evidence type="ECO:0000256" key="4">
    <source>
        <dbReference type="ARBA" id="ARBA00022989"/>
    </source>
</evidence>
<feature type="transmembrane region" description="Helical" evidence="6">
    <location>
        <begin position="457"/>
        <end position="478"/>
    </location>
</feature>
<organism evidence="8 9">
    <name type="scientific">Rhizopus azygosporus</name>
    <name type="common">Rhizopus microsporus var. azygosporus</name>
    <dbReference type="NCBI Taxonomy" id="86630"/>
    <lineage>
        <taxon>Eukaryota</taxon>
        <taxon>Fungi</taxon>
        <taxon>Fungi incertae sedis</taxon>
        <taxon>Mucoromycota</taxon>
        <taxon>Mucoromycotina</taxon>
        <taxon>Mucoromycetes</taxon>
        <taxon>Mucorales</taxon>
        <taxon>Mucorineae</taxon>
        <taxon>Rhizopodaceae</taxon>
        <taxon>Rhizopus</taxon>
    </lineage>
</organism>
<dbReference type="PANTHER" id="PTHR43791">
    <property type="entry name" value="PERMEASE-RELATED"/>
    <property type="match status" value="1"/>
</dbReference>
<feature type="transmembrane region" description="Helical" evidence="6">
    <location>
        <begin position="219"/>
        <end position="242"/>
    </location>
</feature>
<feature type="transmembrane region" description="Helical" evidence="6">
    <location>
        <begin position="359"/>
        <end position="385"/>
    </location>
</feature>
<feature type="transmembrane region" description="Helical" evidence="6">
    <location>
        <begin position="160"/>
        <end position="178"/>
    </location>
</feature>
<evidence type="ECO:0000256" key="3">
    <source>
        <dbReference type="ARBA" id="ARBA00022692"/>
    </source>
</evidence>
<dbReference type="OrthoDB" id="1935484at2759"/>
<dbReference type="Gene3D" id="1.20.1250.20">
    <property type="entry name" value="MFS general substrate transporter like domains"/>
    <property type="match status" value="1"/>
</dbReference>
<feature type="transmembrane region" description="Helical" evidence="6">
    <location>
        <begin position="184"/>
        <end position="207"/>
    </location>
</feature>
<keyword evidence="5 6" id="KW-0472">Membrane</keyword>
<evidence type="ECO:0000256" key="2">
    <source>
        <dbReference type="ARBA" id="ARBA00022448"/>
    </source>
</evidence>
<dbReference type="InterPro" id="IPR020846">
    <property type="entry name" value="MFS_dom"/>
</dbReference>
<keyword evidence="4 6" id="KW-1133">Transmembrane helix</keyword>
<dbReference type="SUPFAM" id="SSF103473">
    <property type="entry name" value="MFS general substrate transporter"/>
    <property type="match status" value="1"/>
</dbReference>
<keyword evidence="9" id="KW-1185">Reference proteome</keyword>
<feature type="transmembrane region" description="Helical" evidence="6">
    <location>
        <begin position="397"/>
        <end position="417"/>
    </location>
</feature>
<dbReference type="Pfam" id="PF07690">
    <property type="entry name" value="MFS_1"/>
    <property type="match status" value="1"/>
</dbReference>
<feature type="domain" description="Major facilitator superfamily (MFS) profile" evidence="7">
    <location>
        <begin position="75"/>
        <end position="537"/>
    </location>
</feature>
<protein>
    <recommendedName>
        <fullName evidence="7">Major facilitator superfamily (MFS) profile domain-containing protein</fullName>
    </recommendedName>
</protein>
<feature type="transmembrane region" description="Helical" evidence="6">
    <location>
        <begin position="99"/>
        <end position="115"/>
    </location>
</feature>
<feature type="transmembrane region" description="Helical" evidence="6">
    <location>
        <begin position="332"/>
        <end position="353"/>
    </location>
</feature>
<keyword evidence="3 6" id="KW-0812">Transmembrane</keyword>
<comment type="subcellular location">
    <subcellularLocation>
        <location evidence="1">Membrane</location>
        <topology evidence="1">Multi-pass membrane protein</topology>
    </subcellularLocation>
</comment>
<dbReference type="PANTHER" id="PTHR43791:SF36">
    <property type="entry name" value="TRANSPORTER, PUTATIVE (AFU_ORTHOLOGUE AFUA_6G08340)-RELATED"/>
    <property type="match status" value="1"/>
</dbReference>
<keyword evidence="2" id="KW-0813">Transport</keyword>
<feature type="transmembrane region" description="Helical" evidence="6">
    <location>
        <begin position="254"/>
        <end position="274"/>
    </location>
</feature>
<evidence type="ECO:0000256" key="1">
    <source>
        <dbReference type="ARBA" id="ARBA00004141"/>
    </source>
</evidence>
<gene>
    <name evidence="8" type="ORF">CU097_013990</name>
</gene>
<dbReference type="InterPro" id="IPR036259">
    <property type="entry name" value="MFS_trans_sf"/>
</dbReference>
<evidence type="ECO:0000256" key="6">
    <source>
        <dbReference type="SAM" id="Phobius"/>
    </source>
</evidence>
<dbReference type="Proteomes" id="UP000252139">
    <property type="component" value="Unassembled WGS sequence"/>
</dbReference>
<dbReference type="InterPro" id="IPR011701">
    <property type="entry name" value="MFS"/>
</dbReference>
<dbReference type="GO" id="GO:0016020">
    <property type="term" value="C:membrane"/>
    <property type="evidence" value="ECO:0007669"/>
    <property type="project" value="UniProtKB-SubCell"/>
</dbReference>
<evidence type="ECO:0000313" key="9">
    <source>
        <dbReference type="Proteomes" id="UP000252139"/>
    </source>
</evidence>
<evidence type="ECO:0000259" key="7">
    <source>
        <dbReference type="PROSITE" id="PS50850"/>
    </source>
</evidence>
<proteinExistence type="predicted"/>
<evidence type="ECO:0000256" key="5">
    <source>
        <dbReference type="ARBA" id="ARBA00023136"/>
    </source>
</evidence>
<name>A0A367K1J9_RHIAZ</name>
<evidence type="ECO:0000313" key="8">
    <source>
        <dbReference type="EMBL" id="RCH96019.1"/>
    </source>
</evidence>
<comment type="caution">
    <text evidence="8">The sequence shown here is derived from an EMBL/GenBank/DDBJ whole genome shotgun (WGS) entry which is preliminary data.</text>
</comment>
<dbReference type="AlphaFoldDB" id="A0A367K1J9"/>
<dbReference type="STRING" id="86630.A0A367K1J9"/>
<feature type="transmembrane region" description="Helical" evidence="6">
    <location>
        <begin position="423"/>
        <end position="445"/>
    </location>
</feature>
<dbReference type="PROSITE" id="PS50850">
    <property type="entry name" value="MFS"/>
    <property type="match status" value="1"/>
</dbReference>
<accession>A0A367K1J9</accession>
<reference evidence="8 9" key="1">
    <citation type="journal article" date="2018" name="G3 (Bethesda)">
        <title>Phylogenetic and Phylogenomic Definition of Rhizopus Species.</title>
        <authorList>
            <person name="Gryganskyi A.P."/>
            <person name="Golan J."/>
            <person name="Dolatabadi S."/>
            <person name="Mondo S."/>
            <person name="Robb S."/>
            <person name="Idnurm A."/>
            <person name="Muszewska A."/>
            <person name="Steczkiewicz K."/>
            <person name="Masonjones S."/>
            <person name="Liao H.L."/>
            <person name="Gajdeczka M.T."/>
            <person name="Anike F."/>
            <person name="Vuek A."/>
            <person name="Anishchenko I.M."/>
            <person name="Voigt K."/>
            <person name="de Hoog G.S."/>
            <person name="Smith M.E."/>
            <person name="Heitman J."/>
            <person name="Vilgalys R."/>
            <person name="Stajich J.E."/>
        </authorList>
    </citation>
    <scope>NUCLEOTIDE SEQUENCE [LARGE SCALE GENOMIC DNA]</scope>
    <source>
        <strain evidence="8 9">CBS 357.93</strain>
    </source>
</reference>
<feature type="transmembrane region" description="Helical" evidence="6">
    <location>
        <begin position="127"/>
        <end position="148"/>
    </location>
</feature>
<sequence length="570" mass="65134">MTSLKDKKDVASDKTTTTTDIAYEKHVVAKLTDSSATSFTYSTEDYKSDIDGYVPHLEWTKEEEAKVLLKIDLKLMPFVLLMTFVLNMDRTNICKLKHSSLYMLADYLALVANAISDNMPEHLGFNINGINTGTLLYSLVFTVITLITNPIAKRVGPHRWIPFLMFSWAIVTWAHVFLHNYSGYLATRFFIAVTEGGFIPTCLLYFTSWYKASELATRLSWFWGIQSFASAFSGLISFGIFRLEGVGGLYGWKWLFLIDGIITHIVGFIAIFYLPKSPFTTRGLLRGKYGWFTERERAIAVTRIINDDKYNLEQNQRITWRDVRMAILDTKLWTHLLITFTSMMHTTPISTYFPTLIRGYGFSITTSNLLTVPAFFINLIVSIVVARNADRIGNYAFHGLFGCAWAMAGFLSLIFVPDGAGRWNFYAATLFAASAPYWHGMHIAWMSSNLAPHSKRVLALGAVIGAANICSVPGSQIYRKNHIIIKNEKIKINCYFIEQSDSPRFIRGNWINFSIALLSAILLIVQHFRYVFTNEYRSKKWDSLTEAEKQDYLKHTKDEGSNRLDYRFRI</sequence>